<evidence type="ECO:0000313" key="4">
    <source>
        <dbReference type="EMBL" id="PWA19864.1"/>
    </source>
</evidence>
<feature type="region of interest" description="Disordered" evidence="3">
    <location>
        <begin position="510"/>
        <end position="597"/>
    </location>
</feature>
<keyword evidence="2" id="KW-0272">Extracellular matrix</keyword>
<dbReference type="PANTHER" id="PTHR24023">
    <property type="entry name" value="COLLAGEN ALPHA"/>
    <property type="match status" value="1"/>
</dbReference>
<feature type="compositionally biased region" description="Basic and acidic residues" evidence="3">
    <location>
        <begin position="218"/>
        <end position="232"/>
    </location>
</feature>
<evidence type="ECO:0000313" key="5">
    <source>
        <dbReference type="Proteomes" id="UP000250572"/>
    </source>
</evidence>
<protein>
    <recommendedName>
        <fullName evidence="6">Collagen IV NC1 domain-containing protein</fullName>
    </recommendedName>
</protein>
<organism evidence="4 5">
    <name type="scientific">Gambusia affinis</name>
    <name type="common">Western mosquitofish</name>
    <name type="synonym">Heterandria affinis</name>
    <dbReference type="NCBI Taxonomy" id="33528"/>
    <lineage>
        <taxon>Eukaryota</taxon>
        <taxon>Metazoa</taxon>
        <taxon>Chordata</taxon>
        <taxon>Craniata</taxon>
        <taxon>Vertebrata</taxon>
        <taxon>Euteleostomi</taxon>
        <taxon>Actinopterygii</taxon>
        <taxon>Neopterygii</taxon>
        <taxon>Teleostei</taxon>
        <taxon>Neoteleostei</taxon>
        <taxon>Acanthomorphata</taxon>
        <taxon>Ovalentaria</taxon>
        <taxon>Atherinomorphae</taxon>
        <taxon>Cyprinodontiformes</taxon>
        <taxon>Poeciliidae</taxon>
        <taxon>Poeciliinae</taxon>
        <taxon>Gambusia</taxon>
    </lineage>
</organism>
<dbReference type="InterPro" id="IPR050149">
    <property type="entry name" value="Collagen_superfamily"/>
</dbReference>
<keyword evidence="5" id="KW-1185">Reference proteome</keyword>
<dbReference type="EMBL" id="NHOQ01002060">
    <property type="protein sequence ID" value="PWA19864.1"/>
    <property type="molecule type" value="Genomic_DNA"/>
</dbReference>
<accession>A0A315V8Z2</accession>
<evidence type="ECO:0000256" key="2">
    <source>
        <dbReference type="ARBA" id="ARBA00022530"/>
    </source>
</evidence>
<feature type="region of interest" description="Disordered" evidence="3">
    <location>
        <begin position="16"/>
        <end position="109"/>
    </location>
</feature>
<gene>
    <name evidence="4" type="ORF">CCH79_00015890</name>
</gene>
<dbReference type="GO" id="GO:0005615">
    <property type="term" value="C:extracellular space"/>
    <property type="evidence" value="ECO:0007669"/>
    <property type="project" value="TreeGrafter"/>
</dbReference>
<sequence length="785" mass="81342">MGPIVTFVLNGIWDYKLTSQGRPGPMGEIGRPGPEGSRGGLGPTGPKGERGHIGLKGPSGDKGDKGPMGVPGFQGTDGVPGHPGQQGSRGPPGEDGCNGTMGDPGLPNYDTGAAGYPGFQVSAAFQSLIRFDCVDGRGSHVVVFLSKKTNTKQGPTGPKGEKGDPVYITDNTEVNQDPGGQLVPEVRLARRVSKVQEELTDSPYGFAGPPGSQGPEGSRGDIYRGGKGDKGDVGLPGEPGQPLINVIVEFVGFPKGDKGLQGDPGPKGIKGYSGIAGPPGPFGYSGEYGEKGILGYPGPRGPAGFVGPPGPSGQKGLPGPQGSPGETGIVGPKGYQGDTGFPGPPSYDSDYGSFDPQVTRVFPALRESPVIGDLQDSSGLQDRQALSALVVKELWVLLVAPGKKETRVTQAYQFTALRDPKVPPDLMVLLVPLVLQVLTTAQVSLHRTKCRPRDPCDNYPPDRPTDAPIKGRPGNQGPPGQTGYPGDSGVRGFRGDFGDCDCGGGGGGRVGLLGSPGPQGPRGNFGSQGRKGEPGDPGPPGFSGRPGATGREGERGVIGRKGQKGESFFPGFRVNGDRGAPGPRGPTGETGNPGRDGLLGFPGPPGPPVVLAQLVRRVSKDILEPKVDTVPLANLDSATQAYRAVEVKKESLGSLGFLDGQVHQAKKVATAVEGLLTPERERATGNHASHMVNLETKVILAGLDDQGPKVNQASRDSLEVKGIPAPRERREILVLEANQDHKVSLDPEETPEIQVVLELATMGPGGETAFEDLLDPKAHLETSWE</sequence>
<comment type="subcellular location">
    <subcellularLocation>
        <location evidence="1">Secreted</location>
        <location evidence="1">Extracellular space</location>
        <location evidence="1">Extracellular matrix</location>
    </subcellularLocation>
</comment>
<name>A0A315V8Z2_GAMAF</name>
<reference evidence="4 5" key="1">
    <citation type="journal article" date="2018" name="G3 (Bethesda)">
        <title>A High-Quality Reference Genome for the Invasive Mosquitofish Gambusia affinis Using a Chicago Library.</title>
        <authorList>
            <person name="Hoffberg S.L."/>
            <person name="Troendle N.J."/>
            <person name="Glenn T.C."/>
            <person name="Mahmud O."/>
            <person name="Louha S."/>
            <person name="Chalopin D."/>
            <person name="Bennetzen J.L."/>
            <person name="Mauricio R."/>
        </authorList>
    </citation>
    <scope>NUCLEOTIDE SEQUENCE [LARGE SCALE GENOMIC DNA]</scope>
    <source>
        <strain evidence="4">NE01/NJP1002.9</strain>
        <tissue evidence="4">Muscle</tissue>
    </source>
</reference>
<dbReference type="PANTHER" id="PTHR24023:SF1082">
    <property type="entry name" value="COLLAGEN TRIPLE HELIX REPEAT"/>
    <property type="match status" value="1"/>
</dbReference>
<dbReference type="InterPro" id="IPR008160">
    <property type="entry name" value="Collagen"/>
</dbReference>
<comment type="caution">
    <text evidence="4">The sequence shown here is derived from an EMBL/GenBank/DDBJ whole genome shotgun (WGS) entry which is preliminary data.</text>
</comment>
<feature type="region of interest" description="Disordered" evidence="3">
    <location>
        <begin position="304"/>
        <end position="343"/>
    </location>
</feature>
<evidence type="ECO:0008006" key="6">
    <source>
        <dbReference type="Google" id="ProtNLM"/>
    </source>
</evidence>
<evidence type="ECO:0000256" key="1">
    <source>
        <dbReference type="ARBA" id="ARBA00004498"/>
    </source>
</evidence>
<feature type="compositionally biased region" description="Gly residues" evidence="3">
    <location>
        <begin position="36"/>
        <end position="45"/>
    </location>
</feature>
<feature type="region of interest" description="Disordered" evidence="3">
    <location>
        <begin position="201"/>
        <end position="237"/>
    </location>
</feature>
<evidence type="ECO:0000256" key="3">
    <source>
        <dbReference type="SAM" id="MobiDB-lite"/>
    </source>
</evidence>
<dbReference type="GO" id="GO:0031012">
    <property type="term" value="C:extracellular matrix"/>
    <property type="evidence" value="ECO:0007669"/>
    <property type="project" value="TreeGrafter"/>
</dbReference>
<dbReference type="Proteomes" id="UP000250572">
    <property type="component" value="Unassembled WGS sequence"/>
</dbReference>
<dbReference type="Pfam" id="PF01391">
    <property type="entry name" value="Collagen"/>
    <property type="match status" value="3"/>
</dbReference>
<keyword evidence="2" id="KW-0964">Secreted</keyword>
<feature type="region of interest" description="Disordered" evidence="3">
    <location>
        <begin position="446"/>
        <end position="492"/>
    </location>
</feature>
<dbReference type="AlphaFoldDB" id="A0A315V8Z2"/>
<proteinExistence type="predicted"/>